<evidence type="ECO:0000259" key="4">
    <source>
        <dbReference type="PROSITE" id="PS50126"/>
    </source>
</evidence>
<dbReference type="InterPro" id="IPR022966">
    <property type="entry name" value="RNase_II/R_CS"/>
</dbReference>
<feature type="region of interest" description="Disordered" evidence="3">
    <location>
        <begin position="308"/>
        <end position="364"/>
    </location>
</feature>
<dbReference type="SMART" id="SM00955">
    <property type="entry name" value="RNB"/>
    <property type="match status" value="1"/>
</dbReference>
<protein>
    <submittedName>
        <fullName evidence="5">Ribonuclease R</fullName>
        <ecNumber evidence="5">3.1.13.1</ecNumber>
    </submittedName>
</protein>
<dbReference type="GO" id="GO:0003723">
    <property type="term" value="F:RNA binding"/>
    <property type="evidence" value="ECO:0007669"/>
    <property type="project" value="InterPro"/>
</dbReference>
<proteinExistence type="predicted"/>
<comment type="caution">
    <text evidence="5">The sequence shown here is derived from an EMBL/GenBank/DDBJ whole genome shotgun (WGS) entry which is preliminary data.</text>
</comment>
<dbReference type="Gene3D" id="2.40.50.140">
    <property type="entry name" value="Nucleic acid-binding proteins"/>
    <property type="match status" value="1"/>
</dbReference>
<dbReference type="Pfam" id="PF00773">
    <property type="entry name" value="RNB"/>
    <property type="match status" value="1"/>
</dbReference>
<dbReference type="PANTHER" id="PTHR23355:SF9">
    <property type="entry name" value="DIS3-LIKE EXONUCLEASE 2"/>
    <property type="match status" value="1"/>
</dbReference>
<dbReference type="InterPro" id="IPR050180">
    <property type="entry name" value="RNR_Ribonuclease"/>
</dbReference>
<accession>A0A1J5Q8K6</accession>
<reference evidence="5" key="1">
    <citation type="submission" date="2016-10" db="EMBL/GenBank/DDBJ databases">
        <title>Sequence of Gallionella enrichment culture.</title>
        <authorList>
            <person name="Poehlein A."/>
            <person name="Muehling M."/>
            <person name="Daniel R."/>
        </authorList>
    </citation>
    <scope>NUCLEOTIDE SEQUENCE</scope>
</reference>
<dbReference type="Pfam" id="PF00575">
    <property type="entry name" value="S1"/>
    <property type="match status" value="1"/>
</dbReference>
<feature type="region of interest" description="Disordered" evidence="3">
    <location>
        <begin position="140"/>
        <end position="164"/>
    </location>
</feature>
<keyword evidence="1" id="KW-0540">Nuclease</keyword>
<organism evidence="5">
    <name type="scientific">mine drainage metagenome</name>
    <dbReference type="NCBI Taxonomy" id="410659"/>
    <lineage>
        <taxon>unclassified sequences</taxon>
        <taxon>metagenomes</taxon>
        <taxon>ecological metagenomes</taxon>
    </lineage>
</organism>
<dbReference type="InterPro" id="IPR003029">
    <property type="entry name" value="S1_domain"/>
</dbReference>
<dbReference type="AlphaFoldDB" id="A0A1J5Q8K6"/>
<dbReference type="GO" id="GO:0006402">
    <property type="term" value="P:mRNA catabolic process"/>
    <property type="evidence" value="ECO:0007669"/>
    <property type="project" value="TreeGrafter"/>
</dbReference>
<dbReference type="CDD" id="cd04471">
    <property type="entry name" value="S1_RNase_R"/>
    <property type="match status" value="1"/>
</dbReference>
<dbReference type="EMBL" id="MLJW01001892">
    <property type="protein sequence ID" value="OIQ76351.1"/>
    <property type="molecule type" value="Genomic_DNA"/>
</dbReference>
<evidence type="ECO:0000256" key="3">
    <source>
        <dbReference type="SAM" id="MobiDB-lite"/>
    </source>
</evidence>
<dbReference type="PROSITE" id="PS50126">
    <property type="entry name" value="S1"/>
    <property type="match status" value="1"/>
</dbReference>
<evidence type="ECO:0000256" key="2">
    <source>
        <dbReference type="ARBA" id="ARBA00022801"/>
    </source>
</evidence>
<dbReference type="GO" id="GO:0008859">
    <property type="term" value="F:exoribonuclease II activity"/>
    <property type="evidence" value="ECO:0007669"/>
    <property type="project" value="UniProtKB-EC"/>
</dbReference>
<dbReference type="PANTHER" id="PTHR23355">
    <property type="entry name" value="RIBONUCLEASE"/>
    <property type="match status" value="1"/>
</dbReference>
<evidence type="ECO:0000256" key="1">
    <source>
        <dbReference type="ARBA" id="ARBA00022722"/>
    </source>
</evidence>
<gene>
    <name evidence="5" type="primary">rnr_14</name>
    <name evidence="5" type="ORF">GALL_419680</name>
</gene>
<dbReference type="PROSITE" id="PS01175">
    <property type="entry name" value="RIBONUCLEASE_II"/>
    <property type="match status" value="1"/>
</dbReference>
<dbReference type="GO" id="GO:0005829">
    <property type="term" value="C:cytosol"/>
    <property type="evidence" value="ECO:0007669"/>
    <property type="project" value="TreeGrafter"/>
</dbReference>
<evidence type="ECO:0000313" key="5">
    <source>
        <dbReference type="EMBL" id="OIQ76351.1"/>
    </source>
</evidence>
<dbReference type="SMART" id="SM00316">
    <property type="entry name" value="S1"/>
    <property type="match status" value="1"/>
</dbReference>
<name>A0A1J5Q8K6_9ZZZZ</name>
<dbReference type="SUPFAM" id="SSF50249">
    <property type="entry name" value="Nucleic acid-binding proteins"/>
    <property type="match status" value="2"/>
</dbReference>
<dbReference type="InterPro" id="IPR001900">
    <property type="entry name" value="RNase_II/R"/>
</dbReference>
<feature type="domain" description="S1 motif" evidence="4">
    <location>
        <begin position="206"/>
        <end position="287"/>
    </location>
</feature>
<keyword evidence="2 5" id="KW-0378">Hydrolase</keyword>
<dbReference type="EC" id="3.1.13.1" evidence="5"/>
<dbReference type="InterPro" id="IPR012340">
    <property type="entry name" value="NA-bd_OB-fold"/>
</dbReference>
<sequence>MLAANVCAADYLERNKQIALYRVHEGPTPEKLETLRTLLRNLGLALGSGGTPEPVDYQALAKSIEDRPDALQIQTLLLRSMQQAIYAPYNVGHFGLAYPAYTHFTSPIRRYPDLLTHRSIKAILQGQHYVPKFSDRVEMNKGEQNARRAPQRSVAPAAPVPKQQAKDLPIWESVGVHCSANERRADEASRDVESWLKCWYMRDKLGEEYAGTITAVTGFGLFVQLDALFVEGLVHVSEIGADYFRYDEARGELRGERTGIRYALGGRLLVQVSRVDLDGRRIDFRLLLDADPPLQRHAKDFPLQADERSPFELESASLPSTRRTRKASEPFGRSVKPKKLKFQPAAPVEITKGQEKARKTRRRS</sequence>
<feature type="compositionally biased region" description="Low complexity" evidence="3">
    <location>
        <begin position="154"/>
        <end position="163"/>
    </location>
</feature>